<evidence type="ECO:0000313" key="2">
    <source>
        <dbReference type="EMBL" id="QHT35977.1"/>
    </source>
</evidence>
<organism evidence="2">
    <name type="scientific">viral metagenome</name>
    <dbReference type="NCBI Taxonomy" id="1070528"/>
    <lineage>
        <taxon>unclassified sequences</taxon>
        <taxon>metagenomes</taxon>
        <taxon>organismal metagenomes</taxon>
    </lineage>
</organism>
<keyword evidence="1" id="KW-1133">Transmembrane helix</keyword>
<keyword evidence="1" id="KW-0812">Transmembrane</keyword>
<dbReference type="AlphaFoldDB" id="A0A6C0F2W2"/>
<dbReference type="EMBL" id="MN739029">
    <property type="protein sequence ID" value="QHT35977.1"/>
    <property type="molecule type" value="Genomic_DNA"/>
</dbReference>
<sequence>MKGQISINGLSCALISIFMIICVIFILVKWDSKYTSTSNIVGKEGFTQFVPPILSQFIPPSFKRAMHPRARKMRLYLEKKYGENNIALQRFLRKSGFY</sequence>
<protein>
    <submittedName>
        <fullName evidence="2">Uncharacterized protein</fullName>
    </submittedName>
</protein>
<feature type="transmembrane region" description="Helical" evidence="1">
    <location>
        <begin position="6"/>
        <end position="28"/>
    </location>
</feature>
<accession>A0A6C0F2W2</accession>
<keyword evidence="1" id="KW-0472">Membrane</keyword>
<name>A0A6C0F2W2_9ZZZZ</name>
<reference evidence="2" key="1">
    <citation type="journal article" date="2020" name="Nature">
        <title>Giant virus diversity and host interactions through global metagenomics.</title>
        <authorList>
            <person name="Schulz F."/>
            <person name="Roux S."/>
            <person name="Paez-Espino D."/>
            <person name="Jungbluth S."/>
            <person name="Walsh D.A."/>
            <person name="Denef V.J."/>
            <person name="McMahon K.D."/>
            <person name="Konstantinidis K.T."/>
            <person name="Eloe-Fadrosh E.A."/>
            <person name="Kyrpides N.C."/>
            <person name="Woyke T."/>
        </authorList>
    </citation>
    <scope>NUCLEOTIDE SEQUENCE</scope>
    <source>
        <strain evidence="2">GVMAG-M-3300009182-46</strain>
    </source>
</reference>
<evidence type="ECO:0000256" key="1">
    <source>
        <dbReference type="SAM" id="Phobius"/>
    </source>
</evidence>
<proteinExistence type="predicted"/>